<dbReference type="PROSITE" id="PS50850">
    <property type="entry name" value="MFS"/>
    <property type="match status" value="1"/>
</dbReference>
<dbReference type="GO" id="GO:0016020">
    <property type="term" value="C:membrane"/>
    <property type="evidence" value="ECO:0007669"/>
    <property type="project" value="UniProtKB-SubCell"/>
</dbReference>
<dbReference type="GO" id="GO:0005351">
    <property type="term" value="F:carbohydrate:proton symporter activity"/>
    <property type="evidence" value="ECO:0007669"/>
    <property type="project" value="TreeGrafter"/>
</dbReference>
<feature type="domain" description="Major facilitator superfamily (MFS) profile" evidence="8">
    <location>
        <begin position="10"/>
        <end position="469"/>
    </location>
</feature>
<dbReference type="PANTHER" id="PTHR48022:SF2">
    <property type="entry name" value="PLASTIDIC GLUCOSE TRANSPORTER 4"/>
    <property type="match status" value="1"/>
</dbReference>
<dbReference type="PANTHER" id="PTHR48022">
    <property type="entry name" value="PLASTIDIC GLUCOSE TRANSPORTER 4"/>
    <property type="match status" value="1"/>
</dbReference>
<feature type="transmembrane region" description="Helical" evidence="7">
    <location>
        <begin position="172"/>
        <end position="193"/>
    </location>
</feature>
<feature type="transmembrane region" description="Helical" evidence="7">
    <location>
        <begin position="141"/>
        <end position="160"/>
    </location>
</feature>
<dbReference type="InterPro" id="IPR003663">
    <property type="entry name" value="Sugar/inositol_transpt"/>
</dbReference>
<feature type="transmembrane region" description="Helical" evidence="7">
    <location>
        <begin position="347"/>
        <end position="368"/>
    </location>
</feature>
<organism evidence="9 10">
    <name type="scientific">Cudoniella acicularis</name>
    <dbReference type="NCBI Taxonomy" id="354080"/>
    <lineage>
        <taxon>Eukaryota</taxon>
        <taxon>Fungi</taxon>
        <taxon>Dikarya</taxon>
        <taxon>Ascomycota</taxon>
        <taxon>Pezizomycotina</taxon>
        <taxon>Leotiomycetes</taxon>
        <taxon>Helotiales</taxon>
        <taxon>Tricladiaceae</taxon>
        <taxon>Cudoniella</taxon>
    </lineage>
</organism>
<keyword evidence="10" id="KW-1185">Reference proteome</keyword>
<dbReference type="Gene3D" id="1.20.1250.20">
    <property type="entry name" value="MFS general substrate transporter like domains"/>
    <property type="match status" value="1"/>
</dbReference>
<keyword evidence="6 7" id="KW-0472">Membrane</keyword>
<dbReference type="OrthoDB" id="6133115at2759"/>
<feature type="transmembrane region" description="Helical" evidence="7">
    <location>
        <begin position="443"/>
        <end position="464"/>
    </location>
</feature>
<keyword evidence="3" id="KW-0813">Transport</keyword>
<keyword evidence="5 7" id="KW-1133">Transmembrane helix</keyword>
<feature type="transmembrane region" description="Helical" evidence="7">
    <location>
        <begin position="7"/>
        <end position="29"/>
    </location>
</feature>
<dbReference type="PROSITE" id="PS00217">
    <property type="entry name" value="SUGAR_TRANSPORT_2"/>
    <property type="match status" value="1"/>
</dbReference>
<protein>
    <recommendedName>
        <fullName evidence="8">Major facilitator superfamily (MFS) profile domain-containing protein</fullName>
    </recommendedName>
</protein>
<evidence type="ECO:0000256" key="1">
    <source>
        <dbReference type="ARBA" id="ARBA00004141"/>
    </source>
</evidence>
<dbReference type="InterPro" id="IPR050360">
    <property type="entry name" value="MFS_Sugar_Transporters"/>
</dbReference>
<feature type="transmembrane region" description="Helical" evidence="7">
    <location>
        <begin position="380"/>
        <end position="402"/>
    </location>
</feature>
<evidence type="ECO:0000259" key="8">
    <source>
        <dbReference type="PROSITE" id="PS50850"/>
    </source>
</evidence>
<dbReference type="EMBL" id="JAAMPI010000413">
    <property type="protein sequence ID" value="KAF4631757.1"/>
    <property type="molecule type" value="Genomic_DNA"/>
</dbReference>
<evidence type="ECO:0000256" key="3">
    <source>
        <dbReference type="ARBA" id="ARBA00022448"/>
    </source>
</evidence>
<gene>
    <name evidence="9" type="ORF">G7Y89_g6375</name>
</gene>
<dbReference type="InterPro" id="IPR020846">
    <property type="entry name" value="MFS_dom"/>
</dbReference>
<comment type="caution">
    <text evidence="9">The sequence shown here is derived from an EMBL/GenBank/DDBJ whole genome shotgun (WGS) entry which is preliminary data.</text>
</comment>
<evidence type="ECO:0000256" key="7">
    <source>
        <dbReference type="SAM" id="Phobius"/>
    </source>
</evidence>
<dbReference type="SUPFAM" id="SSF103473">
    <property type="entry name" value="MFS general substrate transporter"/>
    <property type="match status" value="1"/>
</dbReference>
<dbReference type="InterPro" id="IPR036259">
    <property type="entry name" value="MFS_trans_sf"/>
</dbReference>
<feature type="transmembrane region" description="Helical" evidence="7">
    <location>
        <begin position="49"/>
        <end position="71"/>
    </location>
</feature>
<evidence type="ECO:0000256" key="2">
    <source>
        <dbReference type="ARBA" id="ARBA00010992"/>
    </source>
</evidence>
<proteinExistence type="inferred from homology"/>
<evidence type="ECO:0000313" key="10">
    <source>
        <dbReference type="Proteomes" id="UP000566819"/>
    </source>
</evidence>
<name>A0A8H4RKK3_9HELO</name>
<dbReference type="PRINTS" id="PR00171">
    <property type="entry name" value="SUGRTRNSPORT"/>
</dbReference>
<feature type="transmembrane region" description="Helical" evidence="7">
    <location>
        <begin position="315"/>
        <end position="335"/>
    </location>
</feature>
<dbReference type="Pfam" id="PF00083">
    <property type="entry name" value="Sugar_tr"/>
    <property type="match status" value="1"/>
</dbReference>
<feature type="transmembrane region" description="Helical" evidence="7">
    <location>
        <begin position="106"/>
        <end position="129"/>
    </location>
</feature>
<feature type="transmembrane region" description="Helical" evidence="7">
    <location>
        <begin position="280"/>
        <end position="300"/>
    </location>
</feature>
<evidence type="ECO:0000256" key="4">
    <source>
        <dbReference type="ARBA" id="ARBA00022692"/>
    </source>
</evidence>
<dbReference type="AlphaFoldDB" id="A0A8H4RKK3"/>
<evidence type="ECO:0000256" key="6">
    <source>
        <dbReference type="ARBA" id="ARBA00023136"/>
    </source>
</evidence>
<keyword evidence="4 7" id="KW-0812">Transmembrane</keyword>
<sequence>MKATTRLLVYVFTISIGGAVVGIDLGLIATTLAQPAFNSYMFPPGTKNVSSLIGAIVSIGSAGNVLGSLSNGLLLEKLGRKRTLLVSTFFTIVGSVFQTASNGVALMIVGRCVAGMALGILNPTIPIYISELARPAERARLVGIFGLLVAIGFCLANWIGYACSFANGDVTWRLALAMQCPLALLLMGLSFVLPESPRWCKFPLSLPQRRLTLKVAQEERYEEFDSTLRKLYEDEDEEFFIRTQVEIREQIHLEAAQRSNSNLGHALLELFSWKNIRRTAMAIMVMQVGILSGSLAIQNYQSLLYASLGFSGKRAILISGCYGFMGIIGQVINLLGVSDRWSRRQTMWVGCLVLAIMLSLLMTLSKFYGNGENANGARAGIAFIFLYSGLYAVFFNSTLYTIAAETFPQHLRGYGTSVAALCQGITAIWLGQVTPFAFAAISWKYYAVFISSLVALSAFYFAFLTETNQLTLESIAGQFGDETVSAGKDVEGEKHATETFEHQV</sequence>
<feature type="transmembrane region" description="Helical" evidence="7">
    <location>
        <begin position="83"/>
        <end position="100"/>
    </location>
</feature>
<comment type="similarity">
    <text evidence="2">Belongs to the major facilitator superfamily. Sugar transporter (TC 2.A.1.1) family.</text>
</comment>
<dbReference type="InterPro" id="IPR005828">
    <property type="entry name" value="MFS_sugar_transport-like"/>
</dbReference>
<evidence type="ECO:0000256" key="5">
    <source>
        <dbReference type="ARBA" id="ARBA00022989"/>
    </source>
</evidence>
<reference evidence="9 10" key="1">
    <citation type="submission" date="2020-03" db="EMBL/GenBank/DDBJ databases">
        <title>Draft Genome Sequence of Cudoniella acicularis.</title>
        <authorList>
            <person name="Buettner E."/>
            <person name="Kellner H."/>
        </authorList>
    </citation>
    <scope>NUCLEOTIDE SEQUENCE [LARGE SCALE GENOMIC DNA]</scope>
    <source>
        <strain evidence="9 10">DSM 108380</strain>
    </source>
</reference>
<comment type="subcellular location">
    <subcellularLocation>
        <location evidence="1">Membrane</location>
        <topology evidence="1">Multi-pass membrane protein</topology>
    </subcellularLocation>
</comment>
<evidence type="ECO:0000313" key="9">
    <source>
        <dbReference type="EMBL" id="KAF4631757.1"/>
    </source>
</evidence>
<dbReference type="Proteomes" id="UP000566819">
    <property type="component" value="Unassembled WGS sequence"/>
</dbReference>
<accession>A0A8H4RKK3</accession>
<feature type="transmembrane region" description="Helical" evidence="7">
    <location>
        <begin position="414"/>
        <end position="431"/>
    </location>
</feature>
<dbReference type="InterPro" id="IPR005829">
    <property type="entry name" value="Sugar_transporter_CS"/>
</dbReference>